<dbReference type="GO" id="GO:0005737">
    <property type="term" value="C:cytoplasm"/>
    <property type="evidence" value="ECO:0007669"/>
    <property type="project" value="UniProtKB-SubCell"/>
</dbReference>
<evidence type="ECO:0000256" key="6">
    <source>
        <dbReference type="ARBA" id="ARBA00023163"/>
    </source>
</evidence>
<dbReference type="PATRIC" id="fig|319653.3.peg.216"/>
<reference evidence="10 12" key="1">
    <citation type="journal article" date="2015" name="Genome Announc.">
        <title>Expanding the biotechnology potential of lactobacilli through comparative genomics of 213 strains and associated genera.</title>
        <authorList>
            <person name="Sun Z."/>
            <person name="Harris H.M."/>
            <person name="McCann A."/>
            <person name="Guo C."/>
            <person name="Argimon S."/>
            <person name="Zhang W."/>
            <person name="Yang X."/>
            <person name="Jeffery I.B."/>
            <person name="Cooney J.C."/>
            <person name="Kagawa T.F."/>
            <person name="Liu W."/>
            <person name="Song Y."/>
            <person name="Salvetti E."/>
            <person name="Wrobel A."/>
            <person name="Rasinkangas P."/>
            <person name="Parkhill J."/>
            <person name="Rea M.C."/>
            <person name="O'Sullivan O."/>
            <person name="Ritari J."/>
            <person name="Douillard F.P."/>
            <person name="Paul Ross R."/>
            <person name="Yang R."/>
            <person name="Briner A.E."/>
            <person name="Felis G.E."/>
            <person name="de Vos W.M."/>
            <person name="Barrangou R."/>
            <person name="Klaenhammer T.R."/>
            <person name="Caufield P.W."/>
            <person name="Cui Y."/>
            <person name="Zhang H."/>
            <person name="O'Toole P.W."/>
        </authorList>
    </citation>
    <scope>NUCLEOTIDE SEQUENCE [LARGE SCALE GENOMIC DNA]</scope>
    <source>
        <strain evidence="10 12">DSM 22301</strain>
    </source>
</reference>
<proteinExistence type="inferred from homology"/>
<dbReference type="PRINTS" id="PR01467">
    <property type="entry name" value="ARGREPRESSOR"/>
</dbReference>
<keyword evidence="7" id="KW-0678">Repressor</keyword>
<dbReference type="HAMAP" id="MF_00173">
    <property type="entry name" value="Arg_repressor"/>
    <property type="match status" value="1"/>
</dbReference>
<evidence type="ECO:0000256" key="3">
    <source>
        <dbReference type="ARBA" id="ARBA00022490"/>
    </source>
</evidence>
<dbReference type="Gene3D" id="3.30.1360.40">
    <property type="match status" value="1"/>
</dbReference>
<gene>
    <name evidence="7" type="primary">argR</name>
    <name evidence="10" type="ORF">IV87_GL000211</name>
    <name evidence="11" type="ORF">SAMN04487973_10252</name>
</gene>
<dbReference type="OrthoDB" id="9807089at2"/>
<reference evidence="11 13" key="2">
    <citation type="submission" date="2016-10" db="EMBL/GenBank/DDBJ databases">
        <authorList>
            <person name="Varghese N."/>
            <person name="Submissions S."/>
        </authorList>
    </citation>
    <scope>NUCLEOTIDE SEQUENCE [LARGE SCALE GENOMIC DNA]</scope>
    <source>
        <strain evidence="11 13">CGMCC 1.3889</strain>
    </source>
</reference>
<comment type="caution">
    <text evidence="10">The sequence shown here is derived from an EMBL/GenBank/DDBJ whole genome shotgun (WGS) entry which is preliminary data.</text>
</comment>
<dbReference type="UniPathway" id="UPA00068"/>
<dbReference type="GO" id="GO:0003677">
    <property type="term" value="F:DNA binding"/>
    <property type="evidence" value="ECO:0007669"/>
    <property type="project" value="UniProtKB-KW"/>
</dbReference>
<evidence type="ECO:0000256" key="2">
    <source>
        <dbReference type="ARBA" id="ARBA00008316"/>
    </source>
</evidence>
<dbReference type="Pfam" id="PF02863">
    <property type="entry name" value="Arg_repressor_C"/>
    <property type="match status" value="1"/>
</dbReference>
<dbReference type="SUPFAM" id="SSF46785">
    <property type="entry name" value="Winged helix' DNA-binding domain"/>
    <property type="match status" value="1"/>
</dbReference>
<feature type="domain" description="Arginine repressor DNA-binding" evidence="8">
    <location>
        <begin position="1"/>
        <end position="68"/>
    </location>
</feature>
<dbReference type="InterPro" id="IPR036251">
    <property type="entry name" value="Arg_repress_C_sf"/>
</dbReference>
<evidence type="ECO:0000256" key="1">
    <source>
        <dbReference type="ARBA" id="ARBA00004496"/>
    </source>
</evidence>
<comment type="similarity">
    <text evidence="2 7">Belongs to the ArgR family.</text>
</comment>
<evidence type="ECO:0000256" key="5">
    <source>
        <dbReference type="ARBA" id="ARBA00023125"/>
    </source>
</evidence>
<dbReference type="STRING" id="319653.SAMN04487973_10252"/>
<feature type="domain" description="Arginine repressor C-terminal" evidence="9">
    <location>
        <begin position="81"/>
        <end position="145"/>
    </location>
</feature>
<comment type="function">
    <text evidence="7">Regulates arginine biosynthesis genes.</text>
</comment>
<dbReference type="AlphaFoldDB" id="A0A0R2JYZ4"/>
<dbReference type="SUPFAM" id="SSF55252">
    <property type="entry name" value="C-terminal domain of arginine repressor"/>
    <property type="match status" value="1"/>
</dbReference>
<evidence type="ECO:0000256" key="7">
    <source>
        <dbReference type="HAMAP-Rule" id="MF_00173"/>
    </source>
</evidence>
<evidence type="ECO:0000313" key="12">
    <source>
        <dbReference type="Proteomes" id="UP000051749"/>
    </source>
</evidence>
<keyword evidence="13" id="KW-1185">Reference proteome</keyword>
<keyword evidence="5 7" id="KW-0238">DNA-binding</keyword>
<comment type="subcellular location">
    <subcellularLocation>
        <location evidence="1 7">Cytoplasm</location>
    </subcellularLocation>
</comment>
<dbReference type="InterPro" id="IPR020900">
    <property type="entry name" value="Arg_repress_DNA-bd"/>
</dbReference>
<evidence type="ECO:0000259" key="9">
    <source>
        <dbReference type="Pfam" id="PF02863"/>
    </source>
</evidence>
<keyword evidence="6 7" id="KW-0804">Transcription</keyword>
<dbReference type="PANTHER" id="PTHR34471">
    <property type="entry name" value="ARGININE REPRESSOR"/>
    <property type="match status" value="1"/>
</dbReference>
<keyword evidence="4 7" id="KW-0805">Transcription regulation</keyword>
<evidence type="ECO:0000256" key="4">
    <source>
        <dbReference type="ARBA" id="ARBA00023015"/>
    </source>
</evidence>
<evidence type="ECO:0000313" key="11">
    <source>
        <dbReference type="EMBL" id="SER14504.1"/>
    </source>
</evidence>
<dbReference type="PANTHER" id="PTHR34471:SF1">
    <property type="entry name" value="ARGININE REPRESSOR"/>
    <property type="match status" value="1"/>
</dbReference>
<keyword evidence="3 7" id="KW-0963">Cytoplasm</keyword>
<organism evidence="10 12">
    <name type="scientific">Pediococcus ethanolidurans</name>
    <dbReference type="NCBI Taxonomy" id="319653"/>
    <lineage>
        <taxon>Bacteria</taxon>
        <taxon>Bacillati</taxon>
        <taxon>Bacillota</taxon>
        <taxon>Bacilli</taxon>
        <taxon>Lactobacillales</taxon>
        <taxon>Lactobacillaceae</taxon>
        <taxon>Pediococcus</taxon>
    </lineage>
</organism>
<keyword evidence="7" id="KW-0028">Amino-acid biosynthesis</keyword>
<name>A0A0R2JYZ4_9LACO</name>
<keyword evidence="7" id="KW-0055">Arginine biosynthesis</keyword>
<dbReference type="GO" id="GO:0006526">
    <property type="term" value="P:L-arginine biosynthetic process"/>
    <property type="evidence" value="ECO:0007669"/>
    <property type="project" value="UniProtKB-UniPathway"/>
</dbReference>
<dbReference type="GO" id="GO:0051259">
    <property type="term" value="P:protein complex oligomerization"/>
    <property type="evidence" value="ECO:0007669"/>
    <property type="project" value="InterPro"/>
</dbReference>
<dbReference type="GO" id="GO:1900079">
    <property type="term" value="P:regulation of arginine biosynthetic process"/>
    <property type="evidence" value="ECO:0007669"/>
    <property type="project" value="UniProtKB-UniRule"/>
</dbReference>
<dbReference type="GeneID" id="76043578"/>
<dbReference type="Gene3D" id="1.10.10.10">
    <property type="entry name" value="Winged helix-like DNA-binding domain superfamily/Winged helix DNA-binding domain"/>
    <property type="match status" value="1"/>
</dbReference>
<dbReference type="InterPro" id="IPR036390">
    <property type="entry name" value="WH_DNA-bd_sf"/>
</dbReference>
<evidence type="ECO:0000313" key="10">
    <source>
        <dbReference type="EMBL" id="KRN82456.1"/>
    </source>
</evidence>
<accession>A0A0R2JYZ4</accession>
<dbReference type="RefSeq" id="WP_074693829.1">
    <property type="nucleotide sequence ID" value="NZ_BJYP01000005.1"/>
</dbReference>
<evidence type="ECO:0000259" key="8">
    <source>
        <dbReference type="Pfam" id="PF01316"/>
    </source>
</evidence>
<dbReference type="InterPro" id="IPR036388">
    <property type="entry name" value="WH-like_DNA-bd_sf"/>
</dbReference>
<dbReference type="GO" id="GO:0003700">
    <property type="term" value="F:DNA-binding transcription factor activity"/>
    <property type="evidence" value="ECO:0007669"/>
    <property type="project" value="UniProtKB-UniRule"/>
</dbReference>
<dbReference type="Proteomes" id="UP000051749">
    <property type="component" value="Unassembled WGS sequence"/>
</dbReference>
<comment type="pathway">
    <text evidence="7">Amino-acid biosynthesis; L-arginine biosynthesis [regulation].</text>
</comment>
<protein>
    <recommendedName>
        <fullName evidence="7">Arginine repressor</fullName>
    </recommendedName>
</protein>
<sequence>MKKSERQKHIQEILLKNDVQKQEDLVTFLRESGIEVTQATVSRDIRDMQLVKLPSKNGGYHYALPPKKDENIKLKLANTLQQSMKKLTSSATFIFLSVQPGSGPAIASLLNQLNSTDILGAISDDGSVLVVTTSVEGVANLKQLISDMLAN</sequence>
<dbReference type="Pfam" id="PF01316">
    <property type="entry name" value="Arg_repressor"/>
    <property type="match status" value="1"/>
</dbReference>
<dbReference type="Proteomes" id="UP000182818">
    <property type="component" value="Unassembled WGS sequence"/>
</dbReference>
<dbReference type="GO" id="GO:0034618">
    <property type="term" value="F:arginine binding"/>
    <property type="evidence" value="ECO:0007669"/>
    <property type="project" value="InterPro"/>
</dbReference>
<dbReference type="EMBL" id="JQBY01000010">
    <property type="protein sequence ID" value="KRN82456.1"/>
    <property type="molecule type" value="Genomic_DNA"/>
</dbReference>
<evidence type="ECO:0000313" key="13">
    <source>
        <dbReference type="Proteomes" id="UP000182818"/>
    </source>
</evidence>
<dbReference type="InterPro" id="IPR020899">
    <property type="entry name" value="Arg_repress_C"/>
</dbReference>
<dbReference type="InterPro" id="IPR001669">
    <property type="entry name" value="Arg_repress"/>
</dbReference>
<dbReference type="EMBL" id="FOGK01000002">
    <property type="protein sequence ID" value="SER14504.1"/>
    <property type="molecule type" value="Genomic_DNA"/>
</dbReference>